<name>A0ABU5ZDK4_9BACL</name>
<evidence type="ECO:0000259" key="2">
    <source>
        <dbReference type="Pfam" id="PF20434"/>
    </source>
</evidence>
<reference evidence="3" key="1">
    <citation type="submission" date="2023-12" db="EMBL/GenBank/DDBJ databases">
        <title>Fervidustalea candida gen. nov., sp. nov., a novel member of the family Paenibacillaceae isolated from a geothermal area.</title>
        <authorList>
            <person name="Li W.-J."/>
            <person name="Jiao J.-Y."/>
            <person name="Chen Y."/>
        </authorList>
    </citation>
    <scope>NUCLEOTIDE SEQUENCE</scope>
    <source>
        <strain evidence="3">SYSU GA230002</strain>
    </source>
</reference>
<dbReference type="SUPFAM" id="SSF53474">
    <property type="entry name" value="alpha/beta-Hydrolases"/>
    <property type="match status" value="1"/>
</dbReference>
<sequence length="267" mass="29145">MNAIRIYYGEDENQFGDLRIPEGDGPHPIAIVIHGGFWRARVGLDRMSAVAQDLSERGAATWNIEYRRVGQEGGGWPGTLTDAARAADHLYKLAESYPLDLSRIIAVGHSAGGHLALWLAGRHRLPKASVLRTSDSPVSIEGAVSLGGVTDLKVMQEVHTIRDNIFKNVDQPVFDFLGGSPDQVPGRYAEASPIELLPLGVKQILIHGNLDVNVPVGISSLYYQAAQQAGDDIKLVEIPTAEHFKLVDTELEEWQLVAAEIMTLLQK</sequence>
<evidence type="ECO:0000313" key="4">
    <source>
        <dbReference type="Proteomes" id="UP001310386"/>
    </source>
</evidence>
<protein>
    <submittedName>
        <fullName evidence="3">Alpha/beta hydrolase</fullName>
    </submittedName>
</protein>
<keyword evidence="1 3" id="KW-0378">Hydrolase</keyword>
<dbReference type="Pfam" id="PF20434">
    <property type="entry name" value="BD-FAE"/>
    <property type="match status" value="1"/>
</dbReference>
<gene>
    <name evidence="3" type="ORF">VF724_02790</name>
</gene>
<comment type="caution">
    <text evidence="3">The sequence shown here is derived from an EMBL/GenBank/DDBJ whole genome shotgun (WGS) entry which is preliminary data.</text>
</comment>
<organism evidence="3 4">
    <name type="scientific">Ferviditalea candida</name>
    <dbReference type="NCBI Taxonomy" id="3108399"/>
    <lineage>
        <taxon>Bacteria</taxon>
        <taxon>Bacillati</taxon>
        <taxon>Bacillota</taxon>
        <taxon>Bacilli</taxon>
        <taxon>Bacillales</taxon>
        <taxon>Paenibacillaceae</taxon>
        <taxon>Ferviditalea</taxon>
    </lineage>
</organism>
<dbReference type="Gene3D" id="3.40.50.1820">
    <property type="entry name" value="alpha/beta hydrolase"/>
    <property type="match status" value="1"/>
</dbReference>
<dbReference type="RefSeq" id="WP_371752701.1">
    <property type="nucleotide sequence ID" value="NZ_JAYJLD010000003.1"/>
</dbReference>
<dbReference type="PANTHER" id="PTHR48081">
    <property type="entry name" value="AB HYDROLASE SUPERFAMILY PROTEIN C4A8.06C"/>
    <property type="match status" value="1"/>
</dbReference>
<accession>A0ABU5ZDK4</accession>
<dbReference type="InterPro" id="IPR050300">
    <property type="entry name" value="GDXG_lipolytic_enzyme"/>
</dbReference>
<dbReference type="Proteomes" id="UP001310386">
    <property type="component" value="Unassembled WGS sequence"/>
</dbReference>
<dbReference type="InterPro" id="IPR029058">
    <property type="entry name" value="AB_hydrolase_fold"/>
</dbReference>
<feature type="domain" description="BD-FAE-like" evidence="2">
    <location>
        <begin position="21"/>
        <end position="222"/>
    </location>
</feature>
<evidence type="ECO:0000256" key="1">
    <source>
        <dbReference type="ARBA" id="ARBA00022801"/>
    </source>
</evidence>
<dbReference type="GO" id="GO:0016787">
    <property type="term" value="F:hydrolase activity"/>
    <property type="evidence" value="ECO:0007669"/>
    <property type="project" value="UniProtKB-KW"/>
</dbReference>
<dbReference type="InterPro" id="IPR049492">
    <property type="entry name" value="BD-FAE-like_dom"/>
</dbReference>
<dbReference type="EMBL" id="JAYJLD010000003">
    <property type="protein sequence ID" value="MEB3100584.1"/>
    <property type="molecule type" value="Genomic_DNA"/>
</dbReference>
<evidence type="ECO:0000313" key="3">
    <source>
        <dbReference type="EMBL" id="MEB3100584.1"/>
    </source>
</evidence>
<keyword evidence="4" id="KW-1185">Reference proteome</keyword>
<proteinExistence type="predicted"/>